<evidence type="ECO:0000313" key="3">
    <source>
        <dbReference type="Proteomes" id="UP000297834"/>
    </source>
</evidence>
<feature type="chain" id="PRO_5021237954" evidence="1">
    <location>
        <begin position="20"/>
        <end position="224"/>
    </location>
</feature>
<evidence type="ECO:0000313" key="2">
    <source>
        <dbReference type="EMBL" id="TEU25166.1"/>
    </source>
</evidence>
<proteinExistence type="predicted"/>
<keyword evidence="3" id="KW-1185">Reference proteome</keyword>
<accession>A0A4Y7XAS7</accession>
<name>A0A4Y7XAS7_9GAMM</name>
<sequence>MMKNLYFLGALLIPCLAQAVPVQLGTYIGVREKKLNISVYQHAGIYQYQLIMQRPQTGDIRFIVASESKSIEDHQQVMFTVPDNAYDEENPASLCQTNISFLGNKILVSAASNCSLEEQGYNGQYAYSEPSSVIPKKYWGKWDDCKEPAYINKSGFSSDGYHHHGVLGVEEKGNILELYGYTIDEGQASGQHMNFKFYKNGKVDITTHYDSVRPRIQKNLKKCT</sequence>
<organism evidence="2 3">
    <name type="scientific">Alkanindiges illinoisensis</name>
    <dbReference type="NCBI Taxonomy" id="197183"/>
    <lineage>
        <taxon>Bacteria</taxon>
        <taxon>Pseudomonadati</taxon>
        <taxon>Pseudomonadota</taxon>
        <taxon>Gammaproteobacteria</taxon>
        <taxon>Moraxellales</taxon>
        <taxon>Moraxellaceae</taxon>
        <taxon>Alkanindiges</taxon>
    </lineage>
</organism>
<dbReference type="AlphaFoldDB" id="A0A4Y7XAS7"/>
<dbReference type="Proteomes" id="UP000297834">
    <property type="component" value="Unassembled WGS sequence"/>
</dbReference>
<keyword evidence="1" id="KW-0732">Signal</keyword>
<protein>
    <submittedName>
        <fullName evidence="2">Uncharacterized protein</fullName>
    </submittedName>
</protein>
<dbReference type="OrthoDB" id="9768177at2"/>
<gene>
    <name evidence="2" type="ORF">E2B99_10135</name>
</gene>
<dbReference type="RefSeq" id="WP_134244845.1">
    <property type="nucleotide sequence ID" value="NZ_SNTY01000043.1"/>
</dbReference>
<reference evidence="2 3" key="1">
    <citation type="submission" date="2019-03" db="EMBL/GenBank/DDBJ databases">
        <title>Alkanindiges illinoisensis: a potential pathogenic isolated from ascites of a gastric cancer patient with abdominal metastasis.</title>
        <authorList>
            <person name="Hu X."/>
            <person name="Yang B."/>
            <person name="Yan X."/>
            <person name="Lin L."/>
            <person name="Zhao H."/>
            <person name="Zhou F."/>
            <person name="Su B."/>
            <person name="Chen J."/>
            <person name="Rui Y."/>
            <person name="Wang Q."/>
            <person name="Zheng L."/>
        </authorList>
    </citation>
    <scope>NUCLEOTIDE SEQUENCE [LARGE SCALE GENOMIC DNA]</scope>
    <source>
        <strain evidence="2 3">NFYY 23406</strain>
    </source>
</reference>
<dbReference type="EMBL" id="SNTY01000043">
    <property type="protein sequence ID" value="TEU25166.1"/>
    <property type="molecule type" value="Genomic_DNA"/>
</dbReference>
<feature type="signal peptide" evidence="1">
    <location>
        <begin position="1"/>
        <end position="19"/>
    </location>
</feature>
<comment type="caution">
    <text evidence="2">The sequence shown here is derived from an EMBL/GenBank/DDBJ whole genome shotgun (WGS) entry which is preliminary data.</text>
</comment>
<evidence type="ECO:0000256" key="1">
    <source>
        <dbReference type="SAM" id="SignalP"/>
    </source>
</evidence>